<dbReference type="EMBL" id="AP025301">
    <property type="protein sequence ID" value="BDD02369.1"/>
    <property type="molecule type" value="Genomic_DNA"/>
</dbReference>
<geneLocation type="plasmid" evidence="1 2">
    <name>pPP9</name>
</geneLocation>
<protein>
    <submittedName>
        <fullName evidence="1">Uncharacterized protein</fullName>
    </submittedName>
</protein>
<name>A0ABM7VN20_9BACT</name>
<accession>A0ABM7VN20</accession>
<reference evidence="1 2" key="1">
    <citation type="submission" date="2021-12" db="EMBL/GenBank/DDBJ databases">
        <title>Genome sequencing of bacteria with rrn-lacking chromosome and rrn-plasmid.</title>
        <authorList>
            <person name="Anda M."/>
            <person name="Iwasaki W."/>
        </authorList>
    </citation>
    <scope>NUCLEOTIDE SEQUENCE [LARGE SCALE GENOMIC DNA]</scope>
    <source>
        <strain evidence="1 2">NBRC 101262</strain>
        <plasmid evidence="1 2">pPP9</plasmid>
    </source>
</reference>
<gene>
    <name evidence="1" type="ORF">PEPS_46490</name>
</gene>
<dbReference type="Proteomes" id="UP001354989">
    <property type="component" value="Plasmid pPP9"/>
</dbReference>
<organism evidence="1 2">
    <name type="scientific">Persicobacter psychrovividus</name>
    <dbReference type="NCBI Taxonomy" id="387638"/>
    <lineage>
        <taxon>Bacteria</taxon>
        <taxon>Pseudomonadati</taxon>
        <taxon>Bacteroidota</taxon>
        <taxon>Cytophagia</taxon>
        <taxon>Cytophagales</taxon>
        <taxon>Persicobacteraceae</taxon>
        <taxon>Persicobacter</taxon>
    </lineage>
</organism>
<evidence type="ECO:0000313" key="1">
    <source>
        <dbReference type="EMBL" id="BDD02369.1"/>
    </source>
</evidence>
<evidence type="ECO:0000313" key="2">
    <source>
        <dbReference type="Proteomes" id="UP001354989"/>
    </source>
</evidence>
<proteinExistence type="predicted"/>
<sequence>MMILCNSCIIVYVAKINIVTAKSLRYEKYLYYTIEQLMFKLLFV</sequence>
<keyword evidence="2" id="KW-1185">Reference proteome</keyword>
<keyword evidence="1" id="KW-0614">Plasmid</keyword>